<dbReference type="EMBL" id="BLXT01004100">
    <property type="protein sequence ID" value="GFO09470.1"/>
    <property type="molecule type" value="Genomic_DNA"/>
</dbReference>
<proteinExistence type="predicted"/>
<accession>A0AAV4AQ51</accession>
<protein>
    <submittedName>
        <fullName evidence="1">Uncharacterized protein</fullName>
    </submittedName>
</protein>
<dbReference type="Proteomes" id="UP000735302">
    <property type="component" value="Unassembled WGS sequence"/>
</dbReference>
<gene>
    <name evidence="1" type="ORF">PoB_003597500</name>
</gene>
<dbReference type="AlphaFoldDB" id="A0AAV4AQ51"/>
<evidence type="ECO:0000313" key="1">
    <source>
        <dbReference type="EMBL" id="GFO09470.1"/>
    </source>
</evidence>
<evidence type="ECO:0000313" key="2">
    <source>
        <dbReference type="Proteomes" id="UP000735302"/>
    </source>
</evidence>
<keyword evidence="2" id="KW-1185">Reference proteome</keyword>
<reference evidence="1 2" key="1">
    <citation type="journal article" date="2021" name="Elife">
        <title>Chloroplast acquisition without the gene transfer in kleptoplastic sea slugs, Plakobranchus ocellatus.</title>
        <authorList>
            <person name="Maeda T."/>
            <person name="Takahashi S."/>
            <person name="Yoshida T."/>
            <person name="Shimamura S."/>
            <person name="Takaki Y."/>
            <person name="Nagai Y."/>
            <person name="Toyoda A."/>
            <person name="Suzuki Y."/>
            <person name="Arimoto A."/>
            <person name="Ishii H."/>
            <person name="Satoh N."/>
            <person name="Nishiyama T."/>
            <person name="Hasebe M."/>
            <person name="Maruyama T."/>
            <person name="Minagawa J."/>
            <person name="Obokata J."/>
            <person name="Shigenobu S."/>
        </authorList>
    </citation>
    <scope>NUCLEOTIDE SEQUENCE [LARGE SCALE GENOMIC DNA]</scope>
</reference>
<organism evidence="1 2">
    <name type="scientific">Plakobranchus ocellatus</name>
    <dbReference type="NCBI Taxonomy" id="259542"/>
    <lineage>
        <taxon>Eukaryota</taxon>
        <taxon>Metazoa</taxon>
        <taxon>Spiralia</taxon>
        <taxon>Lophotrochozoa</taxon>
        <taxon>Mollusca</taxon>
        <taxon>Gastropoda</taxon>
        <taxon>Heterobranchia</taxon>
        <taxon>Euthyneura</taxon>
        <taxon>Panpulmonata</taxon>
        <taxon>Sacoglossa</taxon>
        <taxon>Placobranchoidea</taxon>
        <taxon>Plakobranchidae</taxon>
        <taxon>Plakobranchus</taxon>
    </lineage>
</organism>
<sequence>MAPVAGLEPMKKDYIRSQGGLAIHYATNAVLEVYGPLLIRYPNKCVLSIHNKRKIGGTVVSEPALRSAGTLLSRVRAPSPVPWSESLRSPFCGQAN</sequence>
<name>A0AAV4AQ51_9GAST</name>
<comment type="caution">
    <text evidence="1">The sequence shown here is derived from an EMBL/GenBank/DDBJ whole genome shotgun (WGS) entry which is preliminary data.</text>
</comment>